<dbReference type="AlphaFoldDB" id="A0A8H7BRJ3"/>
<feature type="domain" description="Phosphatidylinositol N-acetylglucosaminyltransferase subunit H conserved" evidence="3">
    <location>
        <begin position="67"/>
        <end position="130"/>
    </location>
</feature>
<evidence type="ECO:0000313" key="5">
    <source>
        <dbReference type="Proteomes" id="UP000605846"/>
    </source>
</evidence>
<reference evidence="4" key="1">
    <citation type="submission" date="2020-01" db="EMBL/GenBank/DDBJ databases">
        <title>Genome Sequencing of Three Apophysomyces-Like Fungal Strains Confirms a Novel Fungal Genus in the Mucoromycota with divergent Burkholderia-like Endosymbiotic Bacteria.</title>
        <authorList>
            <person name="Stajich J.E."/>
            <person name="Macias A.M."/>
            <person name="Carter-House D."/>
            <person name="Lovett B."/>
            <person name="Kasson L.R."/>
            <person name="Berry K."/>
            <person name="Grigoriev I."/>
            <person name="Chang Y."/>
            <person name="Spatafora J."/>
            <person name="Kasson M.T."/>
        </authorList>
    </citation>
    <scope>NUCLEOTIDE SEQUENCE</scope>
    <source>
        <strain evidence="4">NRRL A-21654</strain>
    </source>
</reference>
<dbReference type="Proteomes" id="UP000605846">
    <property type="component" value="Unassembled WGS sequence"/>
</dbReference>
<dbReference type="EMBL" id="JABAYA010000106">
    <property type="protein sequence ID" value="KAF7724995.1"/>
    <property type="molecule type" value="Genomic_DNA"/>
</dbReference>
<dbReference type="PANTHER" id="PTHR15231">
    <property type="entry name" value="PHOSPHATIDYLINOSITOL N-ACETYLGLUCOSAMINYLTRANSFERASE SUBUNIT H"/>
    <property type="match status" value="1"/>
</dbReference>
<dbReference type="InterPro" id="IPR044215">
    <property type="entry name" value="PIG-H"/>
</dbReference>
<dbReference type="PANTHER" id="PTHR15231:SF1">
    <property type="entry name" value="PHOSPHATIDYLINOSITOL N-ACETYLGLUCOSAMINYLTRANSFERASE SUBUNIT H"/>
    <property type="match status" value="1"/>
</dbReference>
<protein>
    <recommendedName>
        <fullName evidence="3">Phosphatidylinositol N-acetylglucosaminyltransferase subunit H conserved domain-containing protein</fullName>
    </recommendedName>
</protein>
<comment type="caution">
    <text evidence="4">The sequence shown here is derived from an EMBL/GenBank/DDBJ whole genome shotgun (WGS) entry which is preliminary data.</text>
</comment>
<evidence type="ECO:0000256" key="1">
    <source>
        <dbReference type="ARBA" id="ARBA00004687"/>
    </source>
</evidence>
<evidence type="ECO:0000259" key="3">
    <source>
        <dbReference type="Pfam" id="PF10181"/>
    </source>
</evidence>
<comment type="pathway">
    <text evidence="1">Glycolipid biosynthesis; glycosylphosphatidylinositol-anchor biosynthesis.</text>
</comment>
<dbReference type="GO" id="GO:0006506">
    <property type="term" value="P:GPI anchor biosynthetic process"/>
    <property type="evidence" value="ECO:0007669"/>
    <property type="project" value="UniProtKB-UniPathway"/>
</dbReference>
<gene>
    <name evidence="4" type="ORF">EC973_000488</name>
</gene>
<proteinExistence type="inferred from homology"/>
<evidence type="ECO:0000256" key="2">
    <source>
        <dbReference type="ARBA" id="ARBA00009610"/>
    </source>
</evidence>
<dbReference type="UniPathway" id="UPA00196"/>
<comment type="similarity">
    <text evidence="2">Belongs to the PIGH family.</text>
</comment>
<sequence length="162" mass="17886">MPGNHALEYIVKAESSLFPMDALFAVVALLLWIFPDSLCLLDPLFSHSLADSSSVLALAENEDGDSSILVMHGIGIQVKTTYWGGSSVSRFINRLKIEDVVINEGISLWQIKYYMAILVKDQSNVIVVFENLLPKLQPVLLDVYRGTRSIIFPDQGKSVASS</sequence>
<keyword evidence="5" id="KW-1185">Reference proteome</keyword>
<dbReference type="Pfam" id="PF10181">
    <property type="entry name" value="PIG-H"/>
    <property type="match status" value="1"/>
</dbReference>
<evidence type="ECO:0000313" key="4">
    <source>
        <dbReference type="EMBL" id="KAF7724995.1"/>
    </source>
</evidence>
<dbReference type="InterPro" id="IPR019328">
    <property type="entry name" value="PIGH-H_dom"/>
</dbReference>
<accession>A0A8H7BRJ3</accession>
<dbReference type="GO" id="GO:0000506">
    <property type="term" value="C:glycosylphosphatidylinositol-N-acetylglucosaminyltransferase (GPI-GnT) complex"/>
    <property type="evidence" value="ECO:0007669"/>
    <property type="project" value="InterPro"/>
</dbReference>
<name>A0A8H7BRJ3_9FUNG</name>
<dbReference type="OrthoDB" id="6256716at2759"/>
<organism evidence="4 5">
    <name type="scientific">Apophysomyces ossiformis</name>
    <dbReference type="NCBI Taxonomy" id="679940"/>
    <lineage>
        <taxon>Eukaryota</taxon>
        <taxon>Fungi</taxon>
        <taxon>Fungi incertae sedis</taxon>
        <taxon>Mucoromycota</taxon>
        <taxon>Mucoromycotina</taxon>
        <taxon>Mucoromycetes</taxon>
        <taxon>Mucorales</taxon>
        <taxon>Mucorineae</taxon>
        <taxon>Mucoraceae</taxon>
        <taxon>Apophysomyces</taxon>
    </lineage>
</organism>